<comment type="caution">
    <text evidence="1">The sequence shown here is derived from an EMBL/GenBank/DDBJ whole genome shotgun (WGS) entry which is preliminary data.</text>
</comment>
<dbReference type="EMBL" id="JAUHTC010000081">
    <property type="protein sequence ID" value="MDN4520655.1"/>
    <property type="molecule type" value="Genomic_DNA"/>
</dbReference>
<sequence length="188" mass="19459">MNDANRSTRHAGICAAVAGVVTVTVLAGCNGSSDWRPEGFAASVGQTRTAVATQTLDKSLKLAPVGIEFTHFASPTGNIECVITSSDGTDAVARSVRCDIDERDWSPPPEPADCELDYGHAVVLGPGAPAEFLCAGDTTIGSGGEPLPYGGTITIGLIRCESAPSGVSCRDIASGNGFSMSRQEYRFF</sequence>
<gene>
    <name evidence="1" type="ORF">QYF68_22970</name>
</gene>
<evidence type="ECO:0000313" key="2">
    <source>
        <dbReference type="Proteomes" id="UP001172687"/>
    </source>
</evidence>
<accession>A0ABT8HJF7</accession>
<protein>
    <recommendedName>
        <fullName evidence="3">DUF4333 domain-containing protein</fullName>
    </recommendedName>
</protein>
<evidence type="ECO:0008006" key="3">
    <source>
        <dbReference type="Google" id="ProtNLM"/>
    </source>
</evidence>
<reference evidence="1" key="1">
    <citation type="submission" date="2023-07" db="EMBL/GenBank/DDBJ databases">
        <title>Degradation of tert-butanol by M. austroafricanum TBA100.</title>
        <authorList>
            <person name="Helbich S."/>
            <person name="Vainshtein Y."/>
        </authorList>
    </citation>
    <scope>NUCLEOTIDE SEQUENCE</scope>
    <source>
        <strain evidence="1">TBA100</strain>
    </source>
</reference>
<organism evidence="1 2">
    <name type="scientific">Mycolicibacterium austroafricanum</name>
    <name type="common">Mycobacterium austroafricanum</name>
    <dbReference type="NCBI Taxonomy" id="39687"/>
    <lineage>
        <taxon>Bacteria</taxon>
        <taxon>Bacillati</taxon>
        <taxon>Actinomycetota</taxon>
        <taxon>Actinomycetes</taxon>
        <taxon>Mycobacteriales</taxon>
        <taxon>Mycobacteriaceae</taxon>
        <taxon>Mycolicibacterium</taxon>
    </lineage>
</organism>
<evidence type="ECO:0000313" key="1">
    <source>
        <dbReference type="EMBL" id="MDN4520655.1"/>
    </source>
</evidence>
<dbReference type="Pfam" id="PF20341">
    <property type="entry name" value="DUF6636"/>
    <property type="match status" value="1"/>
</dbReference>
<proteinExistence type="predicted"/>
<dbReference type="PROSITE" id="PS51257">
    <property type="entry name" value="PROKAR_LIPOPROTEIN"/>
    <property type="match status" value="1"/>
</dbReference>
<keyword evidence="2" id="KW-1185">Reference proteome</keyword>
<dbReference type="Proteomes" id="UP001172687">
    <property type="component" value="Unassembled WGS sequence"/>
</dbReference>
<name>A0ABT8HJF7_MYCAO</name>
<dbReference type="RefSeq" id="WP_234935510.1">
    <property type="nucleotide sequence ID" value="NZ_CP070380.1"/>
</dbReference>
<dbReference type="InterPro" id="IPR046576">
    <property type="entry name" value="DUF6636"/>
</dbReference>